<dbReference type="Proteomes" id="UP001498771">
    <property type="component" value="Unassembled WGS sequence"/>
</dbReference>
<sequence>MRLSRAFRAKPRENQCNYDNNCNSTAYPSPPLSESTAQTRRSRRSRFFALFKTRSQSTIANSEFSGRSPVESISIKPALDYPRQKTISRHFQIFTFKIQRKKKKQLSVLPLQDHEEFSGKMEIPALRQSGAQLFRQSDENGGIPSKTKANAKADTEKVEKRSGSIFRRRRGKKAVEGGEDGGMKKRTTGLAVLSNGNVQAPQSVVSELQTADEVVSEEEIYDQVYLESSSERAQADEEASPRYVGHATINDQAISEAQKLLKDSLRRKPDKSALDCEAPEVIPVEQDPTDDVLPADQSGATGGVTGFLSGWYKSLPAINIFSERDRQRETREQVRRKATVSEEEEEEEDEWMKYERRWSIWDEPYGGYSTVHSWYWGGTPLV</sequence>
<keyword evidence="3" id="KW-1185">Reference proteome</keyword>
<reference evidence="2 3" key="1">
    <citation type="submission" date="2024-03" db="EMBL/GenBank/DDBJ databases">
        <title>Genome-scale model development and genomic sequencing of the oleaginous clade Lipomyces.</title>
        <authorList>
            <consortium name="Lawrence Berkeley National Laboratory"/>
            <person name="Czajka J.J."/>
            <person name="Han Y."/>
            <person name="Kim J."/>
            <person name="Mondo S.J."/>
            <person name="Hofstad B.A."/>
            <person name="Robles A."/>
            <person name="Haridas S."/>
            <person name="Riley R."/>
            <person name="LaButti K."/>
            <person name="Pangilinan J."/>
            <person name="Andreopoulos W."/>
            <person name="Lipzen A."/>
            <person name="Yan J."/>
            <person name="Wang M."/>
            <person name="Ng V."/>
            <person name="Grigoriev I.V."/>
            <person name="Spatafora J.W."/>
            <person name="Magnuson J.K."/>
            <person name="Baker S.E."/>
            <person name="Pomraning K.R."/>
        </authorList>
    </citation>
    <scope>NUCLEOTIDE SEQUENCE [LARGE SCALE GENOMIC DNA]</scope>
    <source>
        <strain evidence="2 3">Phaff 52-87</strain>
    </source>
</reference>
<dbReference type="GeneID" id="90035241"/>
<feature type="region of interest" description="Disordered" evidence="1">
    <location>
        <begin position="136"/>
        <end position="186"/>
    </location>
</feature>
<evidence type="ECO:0000313" key="2">
    <source>
        <dbReference type="EMBL" id="KAK7205352.1"/>
    </source>
</evidence>
<gene>
    <name evidence="2" type="ORF">BZA70DRAFT_153544</name>
</gene>
<proteinExistence type="predicted"/>
<evidence type="ECO:0000313" key="3">
    <source>
        <dbReference type="Proteomes" id="UP001498771"/>
    </source>
</evidence>
<dbReference type="EMBL" id="JBBJBU010000005">
    <property type="protein sequence ID" value="KAK7205352.1"/>
    <property type="molecule type" value="Genomic_DNA"/>
</dbReference>
<accession>A0ABR1F6C5</accession>
<dbReference type="RefSeq" id="XP_064768385.1">
    <property type="nucleotide sequence ID" value="XM_064909729.1"/>
</dbReference>
<name>A0ABR1F6C5_9ASCO</name>
<feature type="compositionally biased region" description="Basic and acidic residues" evidence="1">
    <location>
        <begin position="326"/>
        <end position="335"/>
    </location>
</feature>
<organism evidence="2 3">
    <name type="scientific">Myxozyma melibiosi</name>
    <dbReference type="NCBI Taxonomy" id="54550"/>
    <lineage>
        <taxon>Eukaryota</taxon>
        <taxon>Fungi</taxon>
        <taxon>Dikarya</taxon>
        <taxon>Ascomycota</taxon>
        <taxon>Saccharomycotina</taxon>
        <taxon>Lipomycetes</taxon>
        <taxon>Lipomycetales</taxon>
        <taxon>Lipomycetaceae</taxon>
        <taxon>Myxozyma</taxon>
    </lineage>
</organism>
<evidence type="ECO:0000256" key="1">
    <source>
        <dbReference type="SAM" id="MobiDB-lite"/>
    </source>
</evidence>
<protein>
    <submittedName>
        <fullName evidence="2">Uncharacterized protein</fullName>
    </submittedName>
</protein>
<feature type="region of interest" description="Disordered" evidence="1">
    <location>
        <begin position="326"/>
        <end position="348"/>
    </location>
</feature>
<feature type="region of interest" description="Disordered" evidence="1">
    <location>
        <begin position="20"/>
        <end position="41"/>
    </location>
</feature>
<feature type="compositionally biased region" description="Polar residues" evidence="1">
    <location>
        <begin position="20"/>
        <end position="39"/>
    </location>
</feature>
<feature type="compositionally biased region" description="Basic and acidic residues" evidence="1">
    <location>
        <begin position="151"/>
        <end position="162"/>
    </location>
</feature>
<comment type="caution">
    <text evidence="2">The sequence shown here is derived from an EMBL/GenBank/DDBJ whole genome shotgun (WGS) entry which is preliminary data.</text>
</comment>